<keyword evidence="3" id="KW-0805">Transcription regulation</keyword>
<dbReference type="InterPro" id="IPR002197">
    <property type="entry name" value="HTH_Fis"/>
</dbReference>
<dbReference type="SMART" id="SM00382">
    <property type="entry name" value="AAA"/>
    <property type="match status" value="1"/>
</dbReference>
<evidence type="ECO:0000313" key="8">
    <source>
        <dbReference type="Proteomes" id="UP000002892"/>
    </source>
</evidence>
<dbReference type="SUPFAM" id="SSF159800">
    <property type="entry name" value="PrpR receptor domain-like"/>
    <property type="match status" value="1"/>
</dbReference>
<dbReference type="InterPro" id="IPR027417">
    <property type="entry name" value="P-loop_NTPase"/>
</dbReference>
<dbReference type="SUPFAM" id="SSF52540">
    <property type="entry name" value="P-loop containing nucleoside triphosphate hydrolases"/>
    <property type="match status" value="1"/>
</dbReference>
<dbReference type="eggNOG" id="COG3829">
    <property type="taxonomic scope" value="Bacteria"/>
</dbReference>
<dbReference type="PANTHER" id="PTHR32071">
    <property type="entry name" value="TRANSCRIPTIONAL REGULATORY PROTEIN"/>
    <property type="match status" value="1"/>
</dbReference>
<evidence type="ECO:0000256" key="3">
    <source>
        <dbReference type="ARBA" id="ARBA00023015"/>
    </source>
</evidence>
<dbReference type="Gene3D" id="1.10.8.60">
    <property type="match status" value="1"/>
</dbReference>
<dbReference type="Gene3D" id="1.10.10.60">
    <property type="entry name" value="Homeodomain-like"/>
    <property type="match status" value="1"/>
</dbReference>
<dbReference type="PROSITE" id="PS50045">
    <property type="entry name" value="SIGMA54_INTERACT_4"/>
    <property type="match status" value="1"/>
</dbReference>
<dbReference type="Proteomes" id="UP000002892">
    <property type="component" value="Chromosome"/>
</dbReference>
<dbReference type="Pfam" id="PF00158">
    <property type="entry name" value="Sigma54_activat"/>
    <property type="match status" value="1"/>
</dbReference>
<keyword evidence="1" id="KW-0547">Nucleotide-binding</keyword>
<dbReference type="RefSeq" id="WP_014827335.1">
    <property type="nucleotide sequence ID" value="NC_018068.1"/>
</dbReference>
<proteinExistence type="predicted"/>
<dbReference type="SUPFAM" id="SSF46689">
    <property type="entry name" value="Homeodomain-like"/>
    <property type="match status" value="1"/>
</dbReference>
<dbReference type="InterPro" id="IPR025944">
    <property type="entry name" value="Sigma_54_int_dom_CS"/>
</dbReference>
<dbReference type="InterPro" id="IPR058031">
    <property type="entry name" value="AAA_lid_NorR"/>
</dbReference>
<dbReference type="PROSITE" id="PS00676">
    <property type="entry name" value="SIGMA54_INTERACT_2"/>
    <property type="match status" value="1"/>
</dbReference>
<evidence type="ECO:0000256" key="4">
    <source>
        <dbReference type="ARBA" id="ARBA00023125"/>
    </source>
</evidence>
<dbReference type="Pfam" id="PF06506">
    <property type="entry name" value="PrpR_N"/>
    <property type="match status" value="1"/>
</dbReference>
<dbReference type="PROSITE" id="PS00675">
    <property type="entry name" value="SIGMA54_INTERACT_1"/>
    <property type="match status" value="1"/>
</dbReference>
<keyword evidence="2" id="KW-0067">ATP-binding</keyword>
<keyword evidence="8" id="KW-1185">Reference proteome</keyword>
<keyword evidence="4" id="KW-0238">DNA-binding</keyword>
<dbReference type="GO" id="GO:0006355">
    <property type="term" value="P:regulation of DNA-templated transcription"/>
    <property type="evidence" value="ECO:0007669"/>
    <property type="project" value="InterPro"/>
</dbReference>
<accession>I4D6B1</accession>
<dbReference type="InterPro" id="IPR025943">
    <property type="entry name" value="Sigma_54_int_dom_ATP-bd_2"/>
</dbReference>
<protein>
    <submittedName>
        <fullName evidence="7">Sigma-54 interacting regulator</fullName>
    </submittedName>
</protein>
<evidence type="ECO:0000256" key="2">
    <source>
        <dbReference type="ARBA" id="ARBA00022840"/>
    </source>
</evidence>
<dbReference type="Gene3D" id="3.40.50.300">
    <property type="entry name" value="P-loop containing nucleotide triphosphate hydrolases"/>
    <property type="match status" value="1"/>
</dbReference>
<dbReference type="GO" id="GO:0005524">
    <property type="term" value="F:ATP binding"/>
    <property type="evidence" value="ECO:0007669"/>
    <property type="project" value="UniProtKB-KW"/>
</dbReference>
<dbReference type="Gene3D" id="3.40.50.10660">
    <property type="entry name" value="PrpR receptor domain-like"/>
    <property type="match status" value="1"/>
</dbReference>
<dbReference type="Gene3D" id="3.40.50.2300">
    <property type="match status" value="1"/>
</dbReference>
<keyword evidence="5" id="KW-0804">Transcription</keyword>
<dbReference type="InterPro" id="IPR009057">
    <property type="entry name" value="Homeodomain-like_sf"/>
</dbReference>
<gene>
    <name evidence="7" type="ordered locus">Desaci_2382</name>
</gene>
<name>I4D6B1_DESAJ</name>
<dbReference type="GO" id="GO:0000156">
    <property type="term" value="F:phosphorelay response regulator activity"/>
    <property type="evidence" value="ECO:0007669"/>
    <property type="project" value="InterPro"/>
</dbReference>
<dbReference type="KEGG" id="dai:Desaci_2382"/>
<evidence type="ECO:0000256" key="5">
    <source>
        <dbReference type="ARBA" id="ARBA00023163"/>
    </source>
</evidence>
<dbReference type="InterPro" id="IPR003593">
    <property type="entry name" value="AAA+_ATPase"/>
</dbReference>
<sequence>MSKVIVTSAYPELTGLVLDSAAKLKMKVIVVEAVLEEALEKVSHLNELYTVDAIISRGATAELLKQTFSLPVLSLAPSEADVLLALAAAKNYSPQIGYFSYPNLMDQEFLIKVRKILQIEIKHYSFRNIRELTAQMEQAHHDGCEVTVGGGQRGALLARAFGMESFLIFSSLSTIVSALEGAREIVSHRQKKRDEEERQQRYILEKGLVAHYTFNDLVGPTLQATITKAIQFSKSEGTVIIRGESGTGKELFAQSIHNESPRKNGPFVAVNCASLPDNLLESELFGYEEGAFTGAKKGGKVGLFALADGGTIFLDEIGKMSQDLQARLLRVIQTRELRKLGGEKNIPLNVRLIAASNEDLYAAVAEGTFRKDLYYRLNVLNLHLLPLRERKEDIMDLVDHYLTRYEHTHGSKPNLSPEFESALQNHDYPGNIRELENILERYLVLAGNNKPLSEGELFSFFPELCSEVSIKKDLGQSSLNKDNPVKPNEEFPLSVYPGTLEDMETQLIKALLLRYEGNKTQLAEKLNISRTTLWKKLNSNALLNKK</sequence>
<evidence type="ECO:0000259" key="6">
    <source>
        <dbReference type="PROSITE" id="PS50045"/>
    </source>
</evidence>
<evidence type="ECO:0000256" key="1">
    <source>
        <dbReference type="ARBA" id="ARBA00022741"/>
    </source>
</evidence>
<dbReference type="Pfam" id="PF02954">
    <property type="entry name" value="HTH_8"/>
    <property type="match status" value="1"/>
</dbReference>
<dbReference type="CDD" id="cd00009">
    <property type="entry name" value="AAA"/>
    <property type="match status" value="1"/>
</dbReference>
<dbReference type="FunFam" id="3.40.50.300:FF:000006">
    <property type="entry name" value="DNA-binding transcriptional regulator NtrC"/>
    <property type="match status" value="1"/>
</dbReference>
<dbReference type="InterPro" id="IPR010524">
    <property type="entry name" value="Sig_transdc_resp-reg_PrpR_N"/>
</dbReference>
<dbReference type="OrthoDB" id="9803970at2"/>
<evidence type="ECO:0000313" key="7">
    <source>
        <dbReference type="EMBL" id="AFM41335.1"/>
    </source>
</evidence>
<dbReference type="InterPro" id="IPR002078">
    <property type="entry name" value="Sigma_54_int"/>
</dbReference>
<dbReference type="InterPro" id="IPR025662">
    <property type="entry name" value="Sigma_54_int_dom_ATP-bd_1"/>
</dbReference>
<dbReference type="PROSITE" id="PS00688">
    <property type="entry name" value="SIGMA54_INTERACT_3"/>
    <property type="match status" value="1"/>
</dbReference>
<feature type="domain" description="Sigma-54 factor interaction" evidence="6">
    <location>
        <begin position="220"/>
        <end position="444"/>
    </location>
</feature>
<dbReference type="HOGENOM" id="CLU_000445_8_5_9"/>
<organism evidence="7 8">
    <name type="scientific">Desulfosporosinus acidiphilus (strain DSM 22704 / JCM 16185 / SJ4)</name>
    <dbReference type="NCBI Taxonomy" id="646529"/>
    <lineage>
        <taxon>Bacteria</taxon>
        <taxon>Bacillati</taxon>
        <taxon>Bacillota</taxon>
        <taxon>Clostridia</taxon>
        <taxon>Eubacteriales</taxon>
        <taxon>Desulfitobacteriaceae</taxon>
        <taxon>Desulfosporosinus</taxon>
    </lineage>
</organism>
<reference evidence="7 8" key="1">
    <citation type="journal article" date="2012" name="J. Bacteriol.">
        <title>Complete genome sequences of Desulfosporosinus orientis DSM765T, Desulfosporosinus youngiae DSM17734T, Desulfosporosinus meridiei DSM13257T, and Desulfosporosinus acidiphilus DSM22704T.</title>
        <authorList>
            <person name="Pester M."/>
            <person name="Brambilla E."/>
            <person name="Alazard D."/>
            <person name="Rattei T."/>
            <person name="Weinmaier T."/>
            <person name="Han J."/>
            <person name="Lucas S."/>
            <person name="Lapidus A."/>
            <person name="Cheng J.F."/>
            <person name="Goodwin L."/>
            <person name="Pitluck S."/>
            <person name="Peters L."/>
            <person name="Ovchinnikova G."/>
            <person name="Teshima H."/>
            <person name="Detter J.C."/>
            <person name="Han C.S."/>
            <person name="Tapia R."/>
            <person name="Land M.L."/>
            <person name="Hauser L."/>
            <person name="Kyrpides N.C."/>
            <person name="Ivanova N.N."/>
            <person name="Pagani I."/>
            <person name="Huntmann M."/>
            <person name="Wei C.L."/>
            <person name="Davenport K.W."/>
            <person name="Daligault H."/>
            <person name="Chain P.S."/>
            <person name="Chen A."/>
            <person name="Mavromatis K."/>
            <person name="Markowitz V."/>
            <person name="Szeto E."/>
            <person name="Mikhailova N."/>
            <person name="Pati A."/>
            <person name="Wagner M."/>
            <person name="Woyke T."/>
            <person name="Ollivier B."/>
            <person name="Klenk H.P."/>
            <person name="Spring S."/>
            <person name="Loy A."/>
        </authorList>
    </citation>
    <scope>NUCLEOTIDE SEQUENCE [LARGE SCALE GENOMIC DNA]</scope>
    <source>
        <strain evidence="8">DSM 22704 / JCM 16185 / SJ4</strain>
    </source>
</reference>
<dbReference type="EMBL" id="CP003639">
    <property type="protein sequence ID" value="AFM41335.1"/>
    <property type="molecule type" value="Genomic_DNA"/>
</dbReference>
<dbReference type="Pfam" id="PF25601">
    <property type="entry name" value="AAA_lid_14"/>
    <property type="match status" value="1"/>
</dbReference>
<dbReference type="GO" id="GO:0043565">
    <property type="term" value="F:sequence-specific DNA binding"/>
    <property type="evidence" value="ECO:0007669"/>
    <property type="project" value="InterPro"/>
</dbReference>
<dbReference type="STRING" id="646529.Desaci_2382"/>
<dbReference type="AlphaFoldDB" id="I4D6B1"/>